<dbReference type="Proteomes" id="UP001432027">
    <property type="component" value="Unassembled WGS sequence"/>
</dbReference>
<dbReference type="AntiFam" id="ANF00232">
    <property type="entry name" value="Shadow ORF (opposite metK)"/>
</dbReference>
<sequence>LTSLDLREKLGLDLQLLGLFPRERLVAEVAVASSLLEDRALESEILQDESGSEVEVLVDNAEQLELAQWRGVVRDDGDGEGLGHTDGVRHLDEAAEADACLHQRLGHPTGTVRRRSIHLISSSNIFLVLSDVDTASDLGRLLLECNKHIARLVVEALAGIVESDLLDGVYDETLVVDDSLARDFSRQENHSSLGYSFSSDLGVRVLGEVRVENRVGDDVAHLVGVPLRHGLSAPLLSRTMAHLRLPEFGFFG</sequence>
<reference evidence="1" key="1">
    <citation type="submission" date="2023-10" db="EMBL/GenBank/DDBJ databases">
        <title>Genome assembly of Pristionchus species.</title>
        <authorList>
            <person name="Yoshida K."/>
            <person name="Sommer R.J."/>
        </authorList>
    </citation>
    <scope>NUCLEOTIDE SEQUENCE</scope>
    <source>
        <strain evidence="1">RS0144</strain>
    </source>
</reference>
<protein>
    <recommendedName>
        <fullName evidence="3">Ribosomal protein</fullName>
    </recommendedName>
</protein>
<name>A0AAV5TD24_9BILA</name>
<dbReference type="EMBL" id="BTSX01000003">
    <property type="protein sequence ID" value="GMS90639.1"/>
    <property type="molecule type" value="Genomic_DNA"/>
</dbReference>
<gene>
    <name evidence="1" type="ORF">PENTCL1PPCAC_12814</name>
</gene>
<evidence type="ECO:0000313" key="1">
    <source>
        <dbReference type="EMBL" id="GMS90639.1"/>
    </source>
</evidence>
<evidence type="ECO:0000313" key="2">
    <source>
        <dbReference type="Proteomes" id="UP001432027"/>
    </source>
</evidence>
<feature type="non-terminal residue" evidence="1">
    <location>
        <position position="1"/>
    </location>
</feature>
<comment type="caution">
    <text evidence="1">The sequence shown here is derived from an EMBL/GenBank/DDBJ whole genome shotgun (WGS) entry which is preliminary data.</text>
</comment>
<accession>A0AAV5TD24</accession>
<evidence type="ECO:0008006" key="3">
    <source>
        <dbReference type="Google" id="ProtNLM"/>
    </source>
</evidence>
<keyword evidence="2" id="KW-1185">Reference proteome</keyword>
<organism evidence="1 2">
    <name type="scientific">Pristionchus entomophagus</name>
    <dbReference type="NCBI Taxonomy" id="358040"/>
    <lineage>
        <taxon>Eukaryota</taxon>
        <taxon>Metazoa</taxon>
        <taxon>Ecdysozoa</taxon>
        <taxon>Nematoda</taxon>
        <taxon>Chromadorea</taxon>
        <taxon>Rhabditida</taxon>
        <taxon>Rhabditina</taxon>
        <taxon>Diplogasteromorpha</taxon>
        <taxon>Diplogasteroidea</taxon>
        <taxon>Neodiplogasteridae</taxon>
        <taxon>Pristionchus</taxon>
    </lineage>
</organism>
<proteinExistence type="predicted"/>
<dbReference type="AlphaFoldDB" id="A0AAV5TD24"/>